<evidence type="ECO:0000256" key="4">
    <source>
        <dbReference type="RuleBase" id="RU003345"/>
    </source>
</evidence>
<dbReference type="InterPro" id="IPR016163">
    <property type="entry name" value="Ald_DH_C"/>
</dbReference>
<name>A0A147EX38_MICTE</name>
<dbReference type="PATRIC" id="fig|2033.6.peg.2875"/>
<reference evidence="6 7" key="1">
    <citation type="journal article" date="2016" name="Front. Microbiol.">
        <title>Genomic Resource of Rice Seed Associated Bacteria.</title>
        <authorList>
            <person name="Midha S."/>
            <person name="Bansal K."/>
            <person name="Sharma S."/>
            <person name="Kumar N."/>
            <person name="Patil P.P."/>
            <person name="Chaudhry V."/>
            <person name="Patil P.B."/>
        </authorList>
    </citation>
    <scope>NUCLEOTIDE SEQUENCE [LARGE SCALE GENOMIC DNA]</scope>
    <source>
        <strain evidence="6 7">NS220</strain>
    </source>
</reference>
<evidence type="ECO:0000313" key="6">
    <source>
        <dbReference type="EMBL" id="KTR94516.1"/>
    </source>
</evidence>
<dbReference type="AlphaFoldDB" id="A0A147EX38"/>
<dbReference type="InterPro" id="IPR016161">
    <property type="entry name" value="Ald_DH/histidinol_DH"/>
</dbReference>
<dbReference type="RefSeq" id="WP_058623717.1">
    <property type="nucleotide sequence ID" value="NZ_LDRT01000052.1"/>
</dbReference>
<keyword evidence="2 4" id="KW-0560">Oxidoreductase</keyword>
<dbReference type="PANTHER" id="PTHR42804">
    <property type="entry name" value="ALDEHYDE DEHYDROGENASE"/>
    <property type="match status" value="1"/>
</dbReference>
<dbReference type="Proteomes" id="UP000075025">
    <property type="component" value="Unassembled WGS sequence"/>
</dbReference>
<evidence type="ECO:0000256" key="2">
    <source>
        <dbReference type="ARBA" id="ARBA00023002"/>
    </source>
</evidence>
<dbReference type="SUPFAM" id="SSF53720">
    <property type="entry name" value="ALDH-like"/>
    <property type="match status" value="1"/>
</dbReference>
<dbReference type="GO" id="GO:0016620">
    <property type="term" value="F:oxidoreductase activity, acting on the aldehyde or oxo group of donors, NAD or NADP as acceptor"/>
    <property type="evidence" value="ECO:0007669"/>
    <property type="project" value="InterPro"/>
</dbReference>
<dbReference type="Gene3D" id="3.40.605.10">
    <property type="entry name" value="Aldehyde Dehydrogenase, Chain A, domain 1"/>
    <property type="match status" value="1"/>
</dbReference>
<feature type="domain" description="Aldehyde dehydrogenase" evidence="5">
    <location>
        <begin position="26"/>
        <end position="479"/>
    </location>
</feature>
<comment type="caution">
    <text evidence="6">The sequence shown here is derived from an EMBL/GenBank/DDBJ whole genome shotgun (WGS) entry which is preliminary data.</text>
</comment>
<evidence type="ECO:0000256" key="1">
    <source>
        <dbReference type="ARBA" id="ARBA00009986"/>
    </source>
</evidence>
<evidence type="ECO:0000313" key="7">
    <source>
        <dbReference type="Proteomes" id="UP000075025"/>
    </source>
</evidence>
<protein>
    <recommendedName>
        <fullName evidence="5">Aldehyde dehydrogenase domain-containing protein</fullName>
    </recommendedName>
</protein>
<gene>
    <name evidence="6" type="ORF">NS220_08910</name>
</gene>
<dbReference type="PANTHER" id="PTHR42804:SF1">
    <property type="entry name" value="ALDEHYDE DEHYDROGENASE-RELATED"/>
    <property type="match status" value="1"/>
</dbReference>
<dbReference type="PROSITE" id="PS00687">
    <property type="entry name" value="ALDEHYDE_DEHYDR_GLU"/>
    <property type="match status" value="1"/>
</dbReference>
<evidence type="ECO:0000256" key="3">
    <source>
        <dbReference type="PROSITE-ProRule" id="PRU10007"/>
    </source>
</evidence>
<evidence type="ECO:0000259" key="5">
    <source>
        <dbReference type="Pfam" id="PF00171"/>
    </source>
</evidence>
<dbReference type="OrthoDB" id="6882680at2"/>
<sequence>MISTTPSGDDTDTVVIGGERRRGLPYDLVSPSTGRVFARASAGSQADLDEAVTAARGALPRWRALGPEGRAPILHAVADAVDAASRELVELVARQNGMPVRVGRSSEGVVGPRLLRQYAQLAVEALAPRSRPRAGGGRTLVQREPHGVTAVIVPWNFPLSLALFKIAPALAAGNTVVWKPAPETVLDAARVAEIAAEAGLPAGVLSVVPGDREIGAALVAHPGVDRVAFTGSSGAGAAIAQECGRMLRPVGLELGGKSAAIVLDDADLLAHAQAFFGATLLNSGQTCYLSTRILLPRARAEEFTAQIAALVRALPIGDPLDPATALGPLVSRGHRERVRGFVERARTAGARVVQGTGAGALPVPDEGWYESPTVFADVDPASELAREEVFGPVLALTSYDSLEEALMLANDSDYGLAGTVWSQDEARAVEVASRVESGTCGVNGFRIDADAPFGGIRRSGIGVELGEEGLLETTRTRTIYASFADAASDSIPAST</sequence>
<dbReference type="EMBL" id="LDRT01000052">
    <property type="protein sequence ID" value="KTR94516.1"/>
    <property type="molecule type" value="Genomic_DNA"/>
</dbReference>
<accession>A0A147EX38</accession>
<dbReference type="InterPro" id="IPR015590">
    <property type="entry name" value="Aldehyde_DH_dom"/>
</dbReference>
<dbReference type="Gene3D" id="3.40.309.10">
    <property type="entry name" value="Aldehyde Dehydrogenase, Chain A, domain 2"/>
    <property type="match status" value="1"/>
</dbReference>
<comment type="similarity">
    <text evidence="1 4">Belongs to the aldehyde dehydrogenase family.</text>
</comment>
<dbReference type="FunFam" id="3.40.605.10:FF:000007">
    <property type="entry name" value="NAD/NADP-dependent betaine aldehyde dehydrogenase"/>
    <property type="match status" value="1"/>
</dbReference>
<dbReference type="Pfam" id="PF00171">
    <property type="entry name" value="Aldedh"/>
    <property type="match status" value="1"/>
</dbReference>
<proteinExistence type="inferred from homology"/>
<dbReference type="InterPro" id="IPR016162">
    <property type="entry name" value="Ald_DH_N"/>
</dbReference>
<organism evidence="6 7">
    <name type="scientific">Microbacterium testaceum</name>
    <name type="common">Aureobacterium testaceum</name>
    <name type="synonym">Brevibacterium testaceum</name>
    <dbReference type="NCBI Taxonomy" id="2033"/>
    <lineage>
        <taxon>Bacteria</taxon>
        <taxon>Bacillati</taxon>
        <taxon>Actinomycetota</taxon>
        <taxon>Actinomycetes</taxon>
        <taxon>Micrococcales</taxon>
        <taxon>Microbacteriaceae</taxon>
        <taxon>Microbacterium</taxon>
    </lineage>
</organism>
<dbReference type="InterPro" id="IPR029510">
    <property type="entry name" value="Ald_DH_CS_GLU"/>
</dbReference>
<feature type="active site" evidence="3">
    <location>
        <position position="253"/>
    </location>
</feature>